<evidence type="ECO:0000256" key="1">
    <source>
        <dbReference type="SAM" id="MobiDB-lite"/>
    </source>
</evidence>
<keyword evidence="3" id="KW-1185">Reference proteome</keyword>
<evidence type="ECO:0000313" key="3">
    <source>
        <dbReference type="Proteomes" id="UP000001593"/>
    </source>
</evidence>
<protein>
    <recommendedName>
        <fullName evidence="4">Centriole, cilia and spindle-associated protein</fullName>
    </recommendedName>
</protein>
<dbReference type="OrthoDB" id="6616361at2759"/>
<evidence type="ECO:0008006" key="4">
    <source>
        <dbReference type="Google" id="ProtNLM"/>
    </source>
</evidence>
<feature type="compositionally biased region" description="Basic and acidic residues" evidence="1">
    <location>
        <begin position="78"/>
        <end position="106"/>
    </location>
</feature>
<dbReference type="PANTHER" id="PTHR31022">
    <property type="entry name" value="CENTRIOLE, CILIA AND SPINDLE-ASSOCIATED PROTEIN"/>
    <property type="match status" value="1"/>
</dbReference>
<dbReference type="STRING" id="45351.A7RP63"/>
<feature type="region of interest" description="Disordered" evidence="1">
    <location>
        <begin position="61"/>
        <end position="170"/>
    </location>
</feature>
<dbReference type="GO" id="GO:0005819">
    <property type="term" value="C:spindle"/>
    <property type="evidence" value="ECO:0000318"/>
    <property type="project" value="GO_Central"/>
</dbReference>
<gene>
    <name evidence="2" type="ORF">NEMVEDRAFT_v1g239716</name>
</gene>
<proteinExistence type="predicted"/>
<reference evidence="2 3" key="1">
    <citation type="journal article" date="2007" name="Science">
        <title>Sea anemone genome reveals ancestral eumetazoan gene repertoire and genomic organization.</title>
        <authorList>
            <person name="Putnam N.H."/>
            <person name="Srivastava M."/>
            <person name="Hellsten U."/>
            <person name="Dirks B."/>
            <person name="Chapman J."/>
            <person name="Salamov A."/>
            <person name="Terry A."/>
            <person name="Shapiro H."/>
            <person name="Lindquist E."/>
            <person name="Kapitonov V.V."/>
            <person name="Jurka J."/>
            <person name="Genikhovich G."/>
            <person name="Grigoriev I.V."/>
            <person name="Lucas S.M."/>
            <person name="Steele R.E."/>
            <person name="Finnerty J.R."/>
            <person name="Technau U."/>
            <person name="Martindale M.Q."/>
            <person name="Rokhsar D.S."/>
        </authorList>
    </citation>
    <scope>NUCLEOTIDE SEQUENCE [LARGE SCALE GENOMIC DNA]</scope>
    <source>
        <strain evidence="3">CH2 X CH6</strain>
    </source>
</reference>
<dbReference type="AlphaFoldDB" id="A7RP63"/>
<evidence type="ECO:0000313" key="2">
    <source>
        <dbReference type="EMBL" id="EDO46804.1"/>
    </source>
</evidence>
<dbReference type="EMBL" id="DS469524">
    <property type="protein sequence ID" value="EDO46804.1"/>
    <property type="molecule type" value="Genomic_DNA"/>
</dbReference>
<dbReference type="GO" id="GO:0036064">
    <property type="term" value="C:ciliary basal body"/>
    <property type="evidence" value="ECO:0000318"/>
    <property type="project" value="GO_Central"/>
</dbReference>
<dbReference type="HOGENOM" id="CLU_054214_0_0_1"/>
<accession>A7RP63</accession>
<dbReference type="GO" id="GO:0005814">
    <property type="term" value="C:centriole"/>
    <property type="evidence" value="ECO:0000318"/>
    <property type="project" value="GO_Central"/>
</dbReference>
<dbReference type="OMA" id="WETYAKC"/>
<dbReference type="KEGG" id="nve:5518994"/>
<dbReference type="GO" id="GO:1901673">
    <property type="term" value="P:regulation of mitotic spindle assembly"/>
    <property type="evidence" value="ECO:0000318"/>
    <property type="project" value="GO_Central"/>
</dbReference>
<feature type="compositionally biased region" description="Basic and acidic residues" evidence="1">
    <location>
        <begin position="117"/>
        <end position="141"/>
    </location>
</feature>
<dbReference type="GO" id="GO:0008017">
    <property type="term" value="F:microtubule binding"/>
    <property type="evidence" value="ECO:0000318"/>
    <property type="project" value="GO_Central"/>
</dbReference>
<sequence length="262" mass="31699">MVYKSAYQRYYRSPKWDDFSVEEYKARMNYRQQRRSVEHRHEPWLWESDIEDNDIEEIESARDADKVAELPTTPPDVNKTKPVEAWLERKEHREDSLSEHEREEVKNKHKPMIKADATYKVKSDQARPNHERKQRSPERVKKRETRRRTRKDSPSRDIEDKRRNPPFLPYGWANDGPVEYKKTHNVLAAEPEVFPAALRAAKRRQQGIRQRTMAHEEAIRKREIVPPAVVDEPFPYYPKGLWMTEYQRNFCRQDDVKKHFFR</sequence>
<dbReference type="InParanoid" id="A7RP63"/>
<dbReference type="Pfam" id="PF15748">
    <property type="entry name" value="CCSAP"/>
    <property type="match status" value="1"/>
</dbReference>
<feature type="compositionally biased region" description="Basic and acidic residues" evidence="1">
    <location>
        <begin position="151"/>
        <end position="163"/>
    </location>
</feature>
<organism evidence="2 3">
    <name type="scientific">Nematostella vectensis</name>
    <name type="common">Starlet sea anemone</name>
    <dbReference type="NCBI Taxonomy" id="45351"/>
    <lineage>
        <taxon>Eukaryota</taxon>
        <taxon>Metazoa</taxon>
        <taxon>Cnidaria</taxon>
        <taxon>Anthozoa</taxon>
        <taxon>Hexacorallia</taxon>
        <taxon>Actiniaria</taxon>
        <taxon>Edwardsiidae</taxon>
        <taxon>Nematostella</taxon>
    </lineage>
</organism>
<dbReference type="GO" id="GO:0035869">
    <property type="term" value="C:ciliary transition zone"/>
    <property type="evidence" value="ECO:0000318"/>
    <property type="project" value="GO_Central"/>
</dbReference>
<dbReference type="Proteomes" id="UP000001593">
    <property type="component" value="Unassembled WGS sequence"/>
</dbReference>
<name>A7RP63_NEMVE</name>
<dbReference type="InterPro" id="IPR029774">
    <property type="entry name" value="CSAP"/>
</dbReference>
<dbReference type="PANTHER" id="PTHR31022:SF4">
    <property type="entry name" value="CENTRIOLE, CILIA AND SPINDLE-ASSOCIATED PROTEIN"/>
    <property type="match status" value="1"/>
</dbReference>